<proteinExistence type="predicted"/>
<organism evidence="1 2">
    <name type="scientific">Bordetella flabilis</name>
    <dbReference type="NCBI Taxonomy" id="463014"/>
    <lineage>
        <taxon>Bacteria</taxon>
        <taxon>Pseudomonadati</taxon>
        <taxon>Pseudomonadota</taxon>
        <taxon>Betaproteobacteria</taxon>
        <taxon>Burkholderiales</taxon>
        <taxon>Alcaligenaceae</taxon>
        <taxon>Bordetella</taxon>
    </lineage>
</organism>
<dbReference type="SUPFAM" id="SSF51197">
    <property type="entry name" value="Clavaminate synthase-like"/>
    <property type="match status" value="1"/>
</dbReference>
<dbReference type="Proteomes" id="UP000091926">
    <property type="component" value="Chromosome"/>
</dbReference>
<dbReference type="EMBL" id="CP016172">
    <property type="protein sequence ID" value="ANN76900.1"/>
    <property type="molecule type" value="Genomic_DNA"/>
</dbReference>
<sequence length="217" mass="22836">MNADGQGYIAARRSVFDSAKTTPAGEFHALGADGMAGDAVKRSTEAIPAPGHGDHGAAVMEKYYHHVLGMGSMLLDALSQVSGGADAYRCMAQHPMLYAQLLSRAPASAPPAGLATPPAQPMVILWRDGVRDVRISGINRIGAVPADPPGPFAVKVADMMARWASDLLVSAPHLVLDEAGNKHYRIPVFHDADDDTLVDCVERCASKGGAANRARLM</sequence>
<dbReference type="AlphaFoldDB" id="A0A193GAN8"/>
<keyword evidence="2" id="KW-1185">Reference proteome</keyword>
<dbReference type="KEGG" id="bfz:BAU07_07030"/>
<dbReference type="Gene3D" id="2.60.120.330">
    <property type="entry name" value="B-lactam Antibiotic, Isopenicillin N Synthase, Chain"/>
    <property type="match status" value="1"/>
</dbReference>
<protein>
    <submittedName>
        <fullName evidence="1">Uncharacterized protein</fullName>
    </submittedName>
</protein>
<dbReference type="STRING" id="463014.BAU07_07030"/>
<gene>
    <name evidence="1" type="ORF">BAU07_07030</name>
</gene>
<dbReference type="InterPro" id="IPR027443">
    <property type="entry name" value="IPNS-like_sf"/>
</dbReference>
<accession>A0A193GAN8</accession>
<evidence type="ECO:0000313" key="2">
    <source>
        <dbReference type="Proteomes" id="UP000091926"/>
    </source>
</evidence>
<evidence type="ECO:0000313" key="1">
    <source>
        <dbReference type="EMBL" id="ANN76900.1"/>
    </source>
</evidence>
<name>A0A193GAN8_9BORD</name>
<reference evidence="1 2" key="1">
    <citation type="submission" date="2016-06" db="EMBL/GenBank/DDBJ databases">
        <title>Complete genome sequences of Bordetella bronchialis and Bordetella flabilis.</title>
        <authorList>
            <person name="LiPuma J.J."/>
            <person name="Spilker T."/>
        </authorList>
    </citation>
    <scope>NUCLEOTIDE SEQUENCE [LARGE SCALE GENOMIC DNA]</scope>
    <source>
        <strain evidence="1 2">AU10664</strain>
    </source>
</reference>